<feature type="compositionally biased region" description="Basic and acidic residues" evidence="6">
    <location>
        <begin position="48"/>
        <end position="67"/>
    </location>
</feature>
<evidence type="ECO:0000256" key="5">
    <source>
        <dbReference type="PROSITE-ProRule" id="PRU00103"/>
    </source>
</evidence>
<dbReference type="FunCoup" id="A0A6I8PG25">
    <property type="interactions" value="3382"/>
</dbReference>
<dbReference type="GO" id="GO:0071339">
    <property type="term" value="C:MLL1 complex"/>
    <property type="evidence" value="ECO:0000318"/>
    <property type="project" value="GO_Central"/>
</dbReference>
<feature type="domain" description="Pre-rRNA-processing protein Ipi1 N-terminal" evidence="7">
    <location>
        <begin position="252"/>
        <end position="354"/>
    </location>
</feature>
<dbReference type="GO" id="GO:0005730">
    <property type="term" value="C:nucleolus"/>
    <property type="evidence" value="ECO:0007669"/>
    <property type="project" value="UniProtKB-SubCell"/>
</dbReference>
<dbReference type="InterPro" id="IPR021133">
    <property type="entry name" value="HEAT_type_2"/>
</dbReference>
<evidence type="ECO:0000259" key="7">
    <source>
        <dbReference type="Pfam" id="PF12333"/>
    </source>
</evidence>
<dbReference type="InterPro" id="IPR024679">
    <property type="entry name" value="Ipi1_N"/>
</dbReference>
<proteinExistence type="inferred from homology"/>
<dbReference type="Ensembl" id="ENSOANT00000048012.1">
    <property type="protein sequence ID" value="ENSOANP00000051652.1"/>
    <property type="gene ID" value="ENSOANG00000002117.4"/>
</dbReference>
<feature type="repeat" description="HEAT" evidence="5">
    <location>
        <begin position="218"/>
        <end position="256"/>
    </location>
</feature>
<feature type="compositionally biased region" description="Basic residues" evidence="6">
    <location>
        <begin position="1"/>
        <end position="11"/>
    </location>
</feature>
<evidence type="ECO:0000259" key="8">
    <source>
        <dbReference type="Pfam" id="PF25781"/>
    </source>
</evidence>
<evidence type="ECO:0000256" key="6">
    <source>
        <dbReference type="SAM" id="MobiDB-lite"/>
    </source>
</evidence>
<evidence type="ECO:0000256" key="1">
    <source>
        <dbReference type="ARBA" id="ARBA00004604"/>
    </source>
</evidence>
<dbReference type="SUPFAM" id="SSF48371">
    <property type="entry name" value="ARM repeat"/>
    <property type="match status" value="1"/>
</dbReference>
<dbReference type="Proteomes" id="UP000002279">
    <property type="component" value="Chromosome X3"/>
</dbReference>
<dbReference type="PANTHER" id="PTHR16056:SF2">
    <property type="entry name" value="TESTIS-EXPRESSED PROTEIN 10"/>
    <property type="match status" value="1"/>
</dbReference>
<feature type="domain" description="TEX10-like TPR repeats" evidence="8">
    <location>
        <begin position="692"/>
        <end position="1061"/>
    </location>
</feature>
<protein>
    <submittedName>
        <fullName evidence="9">Testis expressed 10</fullName>
    </submittedName>
</protein>
<dbReference type="PROSITE" id="PS50077">
    <property type="entry name" value="HEAT_REPEAT"/>
    <property type="match status" value="1"/>
</dbReference>
<reference evidence="9 10" key="1">
    <citation type="journal article" date="2008" name="Nature">
        <title>Genome analysis of the platypus reveals unique signatures of evolution.</title>
        <authorList>
            <person name="Warren W.C."/>
            <person name="Hillier L.W."/>
            <person name="Marshall Graves J.A."/>
            <person name="Birney E."/>
            <person name="Ponting C.P."/>
            <person name="Grutzner F."/>
            <person name="Belov K."/>
            <person name="Miller W."/>
            <person name="Clarke L."/>
            <person name="Chinwalla A.T."/>
            <person name="Yang S.P."/>
            <person name="Heger A."/>
            <person name="Locke D.P."/>
            <person name="Miethke P."/>
            <person name="Waters P.D."/>
            <person name="Veyrunes F."/>
            <person name="Fulton L."/>
            <person name="Fulton B."/>
            <person name="Graves T."/>
            <person name="Wallis J."/>
            <person name="Puente X.S."/>
            <person name="Lopez-Otin C."/>
            <person name="Ordonez G.R."/>
            <person name="Eichler E.E."/>
            <person name="Chen L."/>
            <person name="Cheng Z."/>
            <person name="Deakin J.E."/>
            <person name="Alsop A."/>
            <person name="Thompson K."/>
            <person name="Kirby P."/>
            <person name="Papenfuss A.T."/>
            <person name="Wakefield M.J."/>
            <person name="Olender T."/>
            <person name="Lancet D."/>
            <person name="Huttley G.A."/>
            <person name="Smit A.F."/>
            <person name="Pask A."/>
            <person name="Temple-Smith P."/>
            <person name="Batzer M.A."/>
            <person name="Walker J.A."/>
            <person name="Konkel M.K."/>
            <person name="Harris R.S."/>
            <person name="Whittington C.M."/>
            <person name="Wong E.S."/>
            <person name="Gemmell N.J."/>
            <person name="Buschiazzo E."/>
            <person name="Vargas Jentzsch I.M."/>
            <person name="Merkel A."/>
            <person name="Schmitz J."/>
            <person name="Zemann A."/>
            <person name="Churakov G."/>
            <person name="Kriegs J.O."/>
            <person name="Brosius J."/>
            <person name="Murchison E.P."/>
            <person name="Sachidanandam R."/>
            <person name="Smith C."/>
            <person name="Hannon G.J."/>
            <person name="Tsend-Ayush E."/>
            <person name="McMillan D."/>
            <person name="Attenborough R."/>
            <person name="Rens W."/>
            <person name="Ferguson-Smith M."/>
            <person name="Lefevre C.M."/>
            <person name="Sharp J.A."/>
            <person name="Nicholas K.R."/>
            <person name="Ray D.A."/>
            <person name="Kube M."/>
            <person name="Reinhardt R."/>
            <person name="Pringle T.H."/>
            <person name="Taylor J."/>
            <person name="Jones R.C."/>
            <person name="Nixon B."/>
            <person name="Dacheux J.L."/>
            <person name="Niwa H."/>
            <person name="Sekita Y."/>
            <person name="Huang X."/>
            <person name="Stark A."/>
            <person name="Kheradpour P."/>
            <person name="Kellis M."/>
            <person name="Flicek P."/>
            <person name="Chen Y."/>
            <person name="Webber C."/>
            <person name="Hardison R."/>
            <person name="Nelson J."/>
            <person name="Hallsworth-Pepin K."/>
            <person name="Delehaunty K."/>
            <person name="Markovic C."/>
            <person name="Minx P."/>
            <person name="Feng Y."/>
            <person name="Kremitzki C."/>
            <person name="Mitreva M."/>
            <person name="Glasscock J."/>
            <person name="Wylie T."/>
            <person name="Wohldmann P."/>
            <person name="Thiru P."/>
            <person name="Nhan M.N."/>
            <person name="Pohl C.S."/>
            <person name="Smith S.M."/>
            <person name="Hou S."/>
            <person name="Nefedov M."/>
            <person name="de Jong P.J."/>
            <person name="Renfree M.B."/>
            <person name="Mardis E.R."/>
            <person name="Wilson R.K."/>
        </authorList>
    </citation>
    <scope>NUCLEOTIDE SEQUENCE [LARGE SCALE GENOMIC DNA]</scope>
    <source>
        <strain evidence="9 10">Glennie</strain>
    </source>
</reference>
<evidence type="ECO:0000313" key="10">
    <source>
        <dbReference type="Proteomes" id="UP000002279"/>
    </source>
</evidence>
<name>A0A6I8PG25_ORNAN</name>
<dbReference type="Pfam" id="PF12333">
    <property type="entry name" value="Ipi1_N"/>
    <property type="match status" value="1"/>
</dbReference>
<dbReference type="FunFam" id="1.25.10.10:FF:000164">
    <property type="entry name" value="Testis-expressed sequence 10 protein"/>
    <property type="match status" value="1"/>
</dbReference>
<dbReference type="AlphaFoldDB" id="A0A6I8PG25"/>
<dbReference type="Pfam" id="PF25781">
    <property type="entry name" value="TPR_TEX10"/>
    <property type="match status" value="1"/>
</dbReference>
<accession>A0A6I8PG25</accession>
<evidence type="ECO:0000256" key="4">
    <source>
        <dbReference type="ARBA" id="ARBA00023242"/>
    </source>
</evidence>
<dbReference type="InterPro" id="IPR057949">
    <property type="entry name" value="TPR_TEX10"/>
</dbReference>
<reference evidence="9" key="3">
    <citation type="submission" date="2025-09" db="UniProtKB">
        <authorList>
            <consortium name="Ensembl"/>
        </authorList>
    </citation>
    <scope>IDENTIFICATION</scope>
    <source>
        <strain evidence="9">Glennie</strain>
    </source>
</reference>
<reference evidence="9" key="2">
    <citation type="submission" date="2025-08" db="UniProtKB">
        <authorList>
            <consortium name="Ensembl"/>
        </authorList>
    </citation>
    <scope>IDENTIFICATION</scope>
    <source>
        <strain evidence="9">Glennie</strain>
    </source>
</reference>
<dbReference type="InParanoid" id="A0A6I8PG25"/>
<dbReference type="GeneTree" id="ENSGT00950000182992"/>
<comment type="subcellular location">
    <subcellularLocation>
        <location evidence="1">Nucleus</location>
        <location evidence="1">Nucleolus</location>
    </subcellularLocation>
    <subcellularLocation>
        <location evidence="2">Nucleus</location>
        <location evidence="2">Nucleoplasm</location>
    </subcellularLocation>
</comment>
<dbReference type="Bgee" id="ENSOANG00000002117">
    <property type="expression patterns" value="Expressed in ovary and 8 other cell types or tissues"/>
</dbReference>
<dbReference type="GO" id="GO:0005634">
    <property type="term" value="C:nucleus"/>
    <property type="evidence" value="ECO:0000318"/>
    <property type="project" value="GO_Central"/>
</dbReference>
<dbReference type="GO" id="GO:0005739">
    <property type="term" value="C:mitochondrion"/>
    <property type="evidence" value="ECO:0007669"/>
    <property type="project" value="Ensembl"/>
</dbReference>
<organism evidence="9 10">
    <name type="scientific">Ornithorhynchus anatinus</name>
    <name type="common">Duckbill platypus</name>
    <dbReference type="NCBI Taxonomy" id="9258"/>
    <lineage>
        <taxon>Eukaryota</taxon>
        <taxon>Metazoa</taxon>
        <taxon>Chordata</taxon>
        <taxon>Craniata</taxon>
        <taxon>Vertebrata</taxon>
        <taxon>Euteleostomi</taxon>
        <taxon>Mammalia</taxon>
        <taxon>Monotremata</taxon>
        <taxon>Ornithorhynchidae</taxon>
        <taxon>Ornithorhynchus</taxon>
    </lineage>
</organism>
<evidence type="ECO:0000313" key="9">
    <source>
        <dbReference type="Ensembl" id="ENSOANP00000051652.1"/>
    </source>
</evidence>
<dbReference type="InterPro" id="IPR016024">
    <property type="entry name" value="ARM-type_fold"/>
</dbReference>
<comment type="similarity">
    <text evidence="3">Belongs to the IPI1/TEX10 family.</text>
</comment>
<dbReference type="Gene3D" id="1.25.10.10">
    <property type="entry name" value="Leucine-rich Repeat Variant"/>
    <property type="match status" value="1"/>
</dbReference>
<evidence type="ECO:0000256" key="2">
    <source>
        <dbReference type="ARBA" id="ARBA00004642"/>
    </source>
</evidence>
<dbReference type="InterPro" id="IPR011989">
    <property type="entry name" value="ARM-like"/>
</dbReference>
<evidence type="ECO:0000256" key="3">
    <source>
        <dbReference type="ARBA" id="ARBA00006427"/>
    </source>
</evidence>
<keyword evidence="4" id="KW-0539">Nucleus</keyword>
<feature type="region of interest" description="Disordered" evidence="6">
    <location>
        <begin position="1"/>
        <end position="126"/>
    </location>
</feature>
<keyword evidence="10" id="KW-1185">Reference proteome</keyword>
<gene>
    <name evidence="9" type="primary">TEX10</name>
</gene>
<sequence>MPPPRGWRRPRPPGAWPPRSGQSASALRSGPRGRPCVGHVGGRGPALPERRAGRWRRPREAGRRPSENLRLSAQEQQEEEEEKKKKKAVLPGPKAPHSPRSSGRRGVGGGGRPRPEGPKMTKKRKYQEDFQKVKLKVGKKKPKLENATDTNFKTKAIHLPEQLKEDETLPTNNRKLNIKDLLSQMHHHNAGVKQSALVGLKDLLTQYPFVIDAHLSSILSEVTAVFTDKDSSVRAAAVRLLQFLAPKVRTDQITPFFPLVSAHLSSAMTHITEGIQEDSLKVLDILLEEYPALLTGRSSILLKNFVELISHQQLSKGLKNGDKSPSWILSVNPNRRLTSQQWRLNVLARLSKFLQALADGSGRSREGAGLQEQKESLPPARNSIQITWKDHARSQQAIQVYENGGSQPNVVSQFRLRSPVGGGGSADESLSSPENLKGFILIIIPLLIESWVEATPGQLVAPILGKFLEPESQQLMQQVLNIISLLWKLSKQHDEAHKMEAWLRKNYLNDFKHHFMRHFPYSVQETAKHKRKELNKSNKHCITSSSNVDHLLLNLTLCDIMVSLASTSTLQADSDWIEMIRKFVTETLEDGCKLTSKQLNRLLGVTWRLMEIQPNRVSIAQLRSSSYLPNPLEDLEKPPSCMVTETLTRAVYSLYQQRGLLLPVRTLLLKFFSRVYQKEELSPHRVRSRSKVLSRWLAGLPLQLAQLGSRNPELSTRLIDIIHTAAARSNKDLLNSLQATAFQIYDPQEGTVVLLPAESQQRLVQLVYFLPSLPAGLLSSLSRCCIMGRLSSSLAASLIEILYMRSAFAGWKCSVQESSMSDVDYLSFLFSTLTGFSGEELTWLQSIRGNPHISQTPLSPVRLYLTDLDQFLHHWAVTEAVCHSLSTIPSRIQCLDILQSAITKHLAGLAVIPDSTAASVLCVVSKLLDQACVLSETIQKFLASCCYSLLHFLLTLEKEDAEHVRKRDKLWGCCLAVLSVLPRVLRLMLQSLQVSRAGPEELPIVAQLLRLLLQHAQLRNHMVTSALLVQQIAKDITALKSGDVQEQWLSDLHYCFNVYLAGHPQGPGAVSTVY</sequence>
<dbReference type="PANTHER" id="PTHR16056">
    <property type="entry name" value="REGULATOR OF MICROTUBULE DYNAMICS PROTEIN"/>
    <property type="match status" value="1"/>
</dbReference>
<dbReference type="OMA" id="WKLHANN"/>